<evidence type="ECO:0000256" key="5">
    <source>
        <dbReference type="RuleBase" id="RU361193"/>
    </source>
</evidence>
<sequence length="178" mass="20351">MNLIDEFEHSIKLIIRDLRFNCSAYVSTFEINIRALGGLISGHIIAVELKKIHPQLSWYHEQLLELAINLADKLIYVFKTETYIPYRYMNLNNNTPLYWDENTCSACAGTFILEFGALSYLSGNDSYLEVAIGALDFLWISRDNKTNLVGSSINIHTGKWTSASMYASLSHYRIINRS</sequence>
<keyword evidence="3" id="KW-0256">Endoplasmic reticulum</keyword>
<keyword evidence="5" id="KW-0378">Hydrolase</keyword>
<dbReference type="Pfam" id="PF01532">
    <property type="entry name" value="Glyco_hydro_47"/>
    <property type="match status" value="1"/>
</dbReference>
<dbReference type="GO" id="GO:0005509">
    <property type="term" value="F:calcium ion binding"/>
    <property type="evidence" value="ECO:0007669"/>
    <property type="project" value="InterPro"/>
</dbReference>
<evidence type="ECO:0000256" key="2">
    <source>
        <dbReference type="ARBA" id="ARBA00007658"/>
    </source>
</evidence>
<dbReference type="GO" id="GO:1904380">
    <property type="term" value="P:endoplasmic reticulum mannose trimming"/>
    <property type="evidence" value="ECO:0007669"/>
    <property type="project" value="InterPro"/>
</dbReference>
<accession>A0A6G3MFV6</accession>
<dbReference type="PANTHER" id="PTHR45679:SF2">
    <property type="entry name" value="ER DEGRADATION-ENHANCING ALPHA-MANNOSIDASE-LIKE PROTEIN 3"/>
    <property type="match status" value="1"/>
</dbReference>
<evidence type="ECO:0000256" key="4">
    <source>
        <dbReference type="ARBA" id="ARBA00023180"/>
    </source>
</evidence>
<proteinExistence type="inferred from homology"/>
<dbReference type="GO" id="GO:0005975">
    <property type="term" value="P:carbohydrate metabolic process"/>
    <property type="evidence" value="ECO:0007669"/>
    <property type="project" value="InterPro"/>
</dbReference>
<comment type="subcellular location">
    <subcellularLocation>
        <location evidence="1">Endoplasmic reticulum</location>
    </subcellularLocation>
</comment>
<dbReference type="GO" id="GO:0004571">
    <property type="term" value="F:mannosyl-oligosaccharide 1,2-alpha-mannosidase activity"/>
    <property type="evidence" value="ECO:0007669"/>
    <property type="project" value="InterPro"/>
</dbReference>
<dbReference type="GO" id="GO:0044322">
    <property type="term" value="C:endoplasmic reticulum quality control compartment"/>
    <property type="evidence" value="ECO:0007669"/>
    <property type="project" value="GOC"/>
</dbReference>
<evidence type="ECO:0000256" key="1">
    <source>
        <dbReference type="ARBA" id="ARBA00004240"/>
    </source>
</evidence>
<protein>
    <recommendedName>
        <fullName evidence="5">alpha-1,2-Mannosidase</fullName>
        <ecNumber evidence="5">3.2.1.-</ecNumber>
    </recommendedName>
</protein>
<keyword evidence="5" id="KW-0326">Glycosidase</keyword>
<organism evidence="6">
    <name type="scientific">Henneguya salminicola</name>
    <name type="common">Myxosporean</name>
    <dbReference type="NCBI Taxonomy" id="69463"/>
    <lineage>
        <taxon>Eukaryota</taxon>
        <taxon>Metazoa</taxon>
        <taxon>Cnidaria</taxon>
        <taxon>Myxozoa</taxon>
        <taxon>Myxosporea</taxon>
        <taxon>Bivalvulida</taxon>
        <taxon>Platysporina</taxon>
        <taxon>Myxobolidae</taxon>
        <taxon>Henneguya</taxon>
    </lineage>
</organism>
<dbReference type="Gene3D" id="1.50.10.10">
    <property type="match status" value="1"/>
</dbReference>
<comment type="similarity">
    <text evidence="2 5">Belongs to the glycosyl hydrolase 47 family.</text>
</comment>
<dbReference type="InterPro" id="IPR012341">
    <property type="entry name" value="6hp_glycosidase-like_sf"/>
</dbReference>
<dbReference type="InterPro" id="IPR001382">
    <property type="entry name" value="Glyco_hydro_47"/>
</dbReference>
<keyword evidence="4" id="KW-0325">Glycoprotein</keyword>
<dbReference type="GO" id="GO:0016020">
    <property type="term" value="C:membrane"/>
    <property type="evidence" value="ECO:0007669"/>
    <property type="project" value="InterPro"/>
</dbReference>
<dbReference type="InterPro" id="IPR036026">
    <property type="entry name" value="Seven-hairpin_glycosidases"/>
</dbReference>
<dbReference type="SUPFAM" id="SSF48225">
    <property type="entry name" value="Seven-hairpin glycosidases"/>
    <property type="match status" value="1"/>
</dbReference>
<dbReference type="PANTHER" id="PTHR45679">
    <property type="entry name" value="ER DEGRADATION-ENHANCING ALPHA-MANNOSIDASE-LIKE PROTEIN 2"/>
    <property type="match status" value="1"/>
</dbReference>
<dbReference type="EMBL" id="GHBP01001931">
    <property type="protein sequence ID" value="NDJ92928.1"/>
    <property type="molecule type" value="Transcribed_RNA"/>
</dbReference>
<dbReference type="AlphaFoldDB" id="A0A6G3MFV6"/>
<dbReference type="EC" id="3.2.1.-" evidence="5"/>
<evidence type="ECO:0000313" key="6">
    <source>
        <dbReference type="EMBL" id="NDJ92928.1"/>
    </source>
</evidence>
<name>A0A6G3MFV6_HENSL</name>
<reference evidence="6" key="1">
    <citation type="submission" date="2018-11" db="EMBL/GenBank/DDBJ databases">
        <title>Henneguya salminicola genome and transcriptome.</title>
        <authorList>
            <person name="Yahalomi D."/>
            <person name="Atkinson S.D."/>
            <person name="Neuhof M."/>
            <person name="Chang E.S."/>
            <person name="Philippe H."/>
            <person name="Cartwright P."/>
            <person name="Bartholomew J.L."/>
            <person name="Huchon D."/>
        </authorList>
    </citation>
    <scope>NUCLEOTIDE SEQUENCE</scope>
    <source>
        <strain evidence="6">Hz1</strain>
        <tissue evidence="6">Whole</tissue>
    </source>
</reference>
<evidence type="ECO:0000256" key="3">
    <source>
        <dbReference type="ARBA" id="ARBA00022824"/>
    </source>
</evidence>
<dbReference type="InterPro" id="IPR044674">
    <property type="entry name" value="EDEM1/2/3"/>
</dbReference>
<dbReference type="PRINTS" id="PR00747">
    <property type="entry name" value="GLYHDRLASE47"/>
</dbReference>